<gene>
    <name evidence="11" type="ORF">ElyMa_004223900</name>
</gene>
<dbReference type="GO" id="GO:0004930">
    <property type="term" value="F:G protein-coupled receptor activity"/>
    <property type="evidence" value="ECO:0007669"/>
    <property type="project" value="UniProtKB-KW"/>
</dbReference>
<dbReference type="EMBL" id="BMAT01008543">
    <property type="protein sequence ID" value="GFR87465.1"/>
    <property type="molecule type" value="Genomic_DNA"/>
</dbReference>
<organism evidence="11 12">
    <name type="scientific">Elysia marginata</name>
    <dbReference type="NCBI Taxonomy" id="1093978"/>
    <lineage>
        <taxon>Eukaryota</taxon>
        <taxon>Metazoa</taxon>
        <taxon>Spiralia</taxon>
        <taxon>Lophotrochozoa</taxon>
        <taxon>Mollusca</taxon>
        <taxon>Gastropoda</taxon>
        <taxon>Heterobranchia</taxon>
        <taxon>Euthyneura</taxon>
        <taxon>Panpulmonata</taxon>
        <taxon>Sacoglossa</taxon>
        <taxon>Placobranchoidea</taxon>
        <taxon>Plakobranchidae</taxon>
        <taxon>Elysia</taxon>
    </lineage>
</organism>
<evidence type="ECO:0000256" key="9">
    <source>
        <dbReference type="SAM" id="Phobius"/>
    </source>
</evidence>
<reference evidence="11 12" key="1">
    <citation type="journal article" date="2021" name="Elife">
        <title>Chloroplast acquisition without the gene transfer in kleptoplastic sea slugs, Plakobranchus ocellatus.</title>
        <authorList>
            <person name="Maeda T."/>
            <person name="Takahashi S."/>
            <person name="Yoshida T."/>
            <person name="Shimamura S."/>
            <person name="Takaki Y."/>
            <person name="Nagai Y."/>
            <person name="Toyoda A."/>
            <person name="Suzuki Y."/>
            <person name="Arimoto A."/>
            <person name="Ishii H."/>
            <person name="Satoh N."/>
            <person name="Nishiyama T."/>
            <person name="Hasebe M."/>
            <person name="Maruyama T."/>
            <person name="Minagawa J."/>
            <person name="Obokata J."/>
            <person name="Shigenobu S."/>
        </authorList>
    </citation>
    <scope>NUCLEOTIDE SEQUENCE [LARGE SCALE GENOMIC DNA]</scope>
</reference>
<dbReference type="PANTHER" id="PTHR24248">
    <property type="entry name" value="ADRENERGIC RECEPTOR-RELATED G-PROTEIN COUPLED RECEPTOR"/>
    <property type="match status" value="1"/>
</dbReference>
<evidence type="ECO:0000256" key="4">
    <source>
        <dbReference type="ARBA" id="ARBA00022989"/>
    </source>
</evidence>
<comment type="caution">
    <text evidence="11">The sequence shown here is derived from an EMBL/GenBank/DDBJ whole genome shotgun (WGS) entry which is preliminary data.</text>
</comment>
<protein>
    <submittedName>
        <fullName evidence="11">Alpha-1A adrenergic receptor</fullName>
    </submittedName>
</protein>
<evidence type="ECO:0000313" key="11">
    <source>
        <dbReference type="EMBL" id="GFR87465.1"/>
    </source>
</evidence>
<feature type="transmembrane region" description="Helical" evidence="9">
    <location>
        <begin position="63"/>
        <end position="83"/>
    </location>
</feature>
<comment type="subcellular location">
    <subcellularLocation>
        <location evidence="1">Cell membrane</location>
        <topology evidence="1">Multi-pass membrane protein</topology>
    </subcellularLocation>
</comment>
<dbReference type="InterPro" id="IPR017452">
    <property type="entry name" value="GPCR_Rhodpsn_7TM"/>
</dbReference>
<feature type="transmembrane region" description="Helical" evidence="9">
    <location>
        <begin position="32"/>
        <end position="51"/>
    </location>
</feature>
<evidence type="ECO:0000256" key="7">
    <source>
        <dbReference type="ARBA" id="ARBA00023170"/>
    </source>
</evidence>
<evidence type="ECO:0000256" key="5">
    <source>
        <dbReference type="ARBA" id="ARBA00023040"/>
    </source>
</evidence>
<keyword evidence="3 9" id="KW-0812">Transmembrane</keyword>
<evidence type="ECO:0000256" key="1">
    <source>
        <dbReference type="ARBA" id="ARBA00004651"/>
    </source>
</evidence>
<keyword evidence="8" id="KW-0807">Transducer</keyword>
<accession>A0AAV4GRG9</accession>
<keyword evidence="5" id="KW-0297">G-protein coupled receptor</keyword>
<dbReference type="Proteomes" id="UP000762676">
    <property type="component" value="Unassembled WGS sequence"/>
</dbReference>
<sequence>MIPETLWLAPITVMFEPVSTDASFRELKAVQVLGIIVLIHVILWLPSFIMYDIDIAQGTESNYSLLRFLAYMNTVANPFLYAFSSEDFQRIYRNSLSSRQPNAEAAPAAAAAAAAAAAGGKKLVSKKVLEKHEDTVRVKEGEVDKEVGIHASASLKSETSANVFQQVPAEAKASKETFVLIVASKTDAKKKTSKMNAKDTDVNDLCC</sequence>
<name>A0AAV4GRG9_9GAST</name>
<evidence type="ECO:0000259" key="10">
    <source>
        <dbReference type="PROSITE" id="PS50262"/>
    </source>
</evidence>
<keyword evidence="2" id="KW-1003">Cell membrane</keyword>
<evidence type="ECO:0000256" key="8">
    <source>
        <dbReference type="ARBA" id="ARBA00023224"/>
    </source>
</evidence>
<dbReference type="GO" id="GO:0005886">
    <property type="term" value="C:plasma membrane"/>
    <property type="evidence" value="ECO:0007669"/>
    <property type="project" value="UniProtKB-SubCell"/>
</dbReference>
<evidence type="ECO:0000256" key="2">
    <source>
        <dbReference type="ARBA" id="ARBA00022475"/>
    </source>
</evidence>
<evidence type="ECO:0000313" key="12">
    <source>
        <dbReference type="Proteomes" id="UP000762676"/>
    </source>
</evidence>
<evidence type="ECO:0000256" key="6">
    <source>
        <dbReference type="ARBA" id="ARBA00023136"/>
    </source>
</evidence>
<evidence type="ECO:0000256" key="3">
    <source>
        <dbReference type="ARBA" id="ARBA00022692"/>
    </source>
</evidence>
<keyword evidence="7 11" id="KW-0675">Receptor</keyword>
<dbReference type="AlphaFoldDB" id="A0AAV4GRG9"/>
<keyword evidence="6 9" id="KW-0472">Membrane</keyword>
<dbReference type="Gene3D" id="1.20.1070.10">
    <property type="entry name" value="Rhodopsin 7-helix transmembrane proteins"/>
    <property type="match status" value="1"/>
</dbReference>
<keyword evidence="4 9" id="KW-1133">Transmembrane helix</keyword>
<dbReference type="PROSITE" id="PS50262">
    <property type="entry name" value="G_PROTEIN_RECEP_F1_2"/>
    <property type="match status" value="1"/>
</dbReference>
<keyword evidence="12" id="KW-1185">Reference proteome</keyword>
<proteinExistence type="predicted"/>
<dbReference type="SUPFAM" id="SSF81321">
    <property type="entry name" value="Family A G protein-coupled receptor-like"/>
    <property type="match status" value="1"/>
</dbReference>
<dbReference type="InterPro" id="IPR000276">
    <property type="entry name" value="GPCR_Rhodpsn"/>
</dbReference>
<feature type="domain" description="G-protein coupled receptors family 1 profile" evidence="10">
    <location>
        <begin position="1"/>
        <end position="81"/>
    </location>
</feature>
<dbReference type="PRINTS" id="PR00237">
    <property type="entry name" value="GPCRRHODOPSN"/>
</dbReference>